<feature type="domain" description="UspA" evidence="2">
    <location>
        <begin position="4"/>
        <end position="141"/>
    </location>
</feature>
<protein>
    <submittedName>
        <fullName evidence="3">Universal stress protein</fullName>
    </submittedName>
</protein>
<comment type="caution">
    <text evidence="3">The sequence shown here is derived from an EMBL/GenBank/DDBJ whole genome shotgun (WGS) entry which is preliminary data.</text>
</comment>
<keyword evidence="4" id="KW-1185">Reference proteome</keyword>
<evidence type="ECO:0000313" key="4">
    <source>
        <dbReference type="Proteomes" id="UP001602245"/>
    </source>
</evidence>
<dbReference type="PANTHER" id="PTHR46268">
    <property type="entry name" value="STRESS RESPONSE PROTEIN NHAX"/>
    <property type="match status" value="1"/>
</dbReference>
<evidence type="ECO:0000313" key="3">
    <source>
        <dbReference type="EMBL" id="MFF5290055.1"/>
    </source>
</evidence>
<name>A0ABW6WCJ1_9ACTN</name>
<dbReference type="Pfam" id="PF00582">
    <property type="entry name" value="Usp"/>
    <property type="match status" value="2"/>
</dbReference>
<evidence type="ECO:0000256" key="1">
    <source>
        <dbReference type="ARBA" id="ARBA00008791"/>
    </source>
</evidence>
<dbReference type="InterPro" id="IPR014729">
    <property type="entry name" value="Rossmann-like_a/b/a_fold"/>
</dbReference>
<dbReference type="PANTHER" id="PTHR46268:SF6">
    <property type="entry name" value="UNIVERSAL STRESS PROTEIN UP12"/>
    <property type="match status" value="1"/>
</dbReference>
<dbReference type="PRINTS" id="PR01438">
    <property type="entry name" value="UNVRSLSTRESS"/>
</dbReference>
<gene>
    <name evidence="3" type="ORF">ACFY35_11475</name>
</gene>
<proteinExistence type="inferred from homology"/>
<feature type="domain" description="UspA" evidence="2">
    <location>
        <begin position="151"/>
        <end position="287"/>
    </location>
</feature>
<sequence length="290" mass="30520">MRVEPIVVGTDGTDESKAAIRWAAREALRLGLPLRVTHVFEWDWNEARYGKGNGYVELTRKQAEGVTTAGVHEARVAAGGKLAVEGETLVGQPAARLVKPDATGLLTVLGSRGRGGFASLLLGSVSQRVATHAPGPVVVVRGRGDVTEGPVVAGVDDSPIADAVLRTAFDAAAGRGVALEVVRSYLPAVPLWLAKVPDADAGAPEEDAEERTHLEEQLAPWREKYPSVPVSLVLTHHGIAAELVEASHRAQLVVVGSRGHGVIAGTMLGSTGLQLLHHADCPVHIVRTKH</sequence>
<reference evidence="3 4" key="1">
    <citation type="submission" date="2024-10" db="EMBL/GenBank/DDBJ databases">
        <title>The Natural Products Discovery Center: Release of the First 8490 Sequenced Strains for Exploring Actinobacteria Biosynthetic Diversity.</title>
        <authorList>
            <person name="Kalkreuter E."/>
            <person name="Kautsar S.A."/>
            <person name="Yang D."/>
            <person name="Bader C.D."/>
            <person name="Teijaro C.N."/>
            <person name="Fluegel L."/>
            <person name="Davis C.M."/>
            <person name="Simpson J.R."/>
            <person name="Lauterbach L."/>
            <person name="Steele A.D."/>
            <person name="Gui C."/>
            <person name="Meng S."/>
            <person name="Li G."/>
            <person name="Viehrig K."/>
            <person name="Ye F."/>
            <person name="Su P."/>
            <person name="Kiefer A.F."/>
            <person name="Nichols A."/>
            <person name="Cepeda A.J."/>
            <person name="Yan W."/>
            <person name="Fan B."/>
            <person name="Jiang Y."/>
            <person name="Adhikari A."/>
            <person name="Zheng C.-J."/>
            <person name="Schuster L."/>
            <person name="Cowan T.M."/>
            <person name="Smanski M.J."/>
            <person name="Chevrette M.G."/>
            <person name="De Carvalho L.P.S."/>
            <person name="Shen B."/>
        </authorList>
    </citation>
    <scope>NUCLEOTIDE SEQUENCE [LARGE SCALE GENOMIC DNA]</scope>
    <source>
        <strain evidence="3 4">NPDC000087</strain>
    </source>
</reference>
<dbReference type="Proteomes" id="UP001602245">
    <property type="component" value="Unassembled WGS sequence"/>
</dbReference>
<organism evidence="3 4">
    <name type="scientific">Paractinoplanes globisporus</name>
    <dbReference type="NCBI Taxonomy" id="113565"/>
    <lineage>
        <taxon>Bacteria</taxon>
        <taxon>Bacillati</taxon>
        <taxon>Actinomycetota</taxon>
        <taxon>Actinomycetes</taxon>
        <taxon>Micromonosporales</taxon>
        <taxon>Micromonosporaceae</taxon>
        <taxon>Paractinoplanes</taxon>
    </lineage>
</organism>
<dbReference type="RefSeq" id="WP_020511409.1">
    <property type="nucleotide sequence ID" value="NZ_JBIAZU010000002.1"/>
</dbReference>
<dbReference type="InterPro" id="IPR006015">
    <property type="entry name" value="Universal_stress_UspA"/>
</dbReference>
<dbReference type="SUPFAM" id="SSF52402">
    <property type="entry name" value="Adenine nucleotide alpha hydrolases-like"/>
    <property type="match status" value="2"/>
</dbReference>
<dbReference type="InterPro" id="IPR006016">
    <property type="entry name" value="UspA"/>
</dbReference>
<accession>A0ABW6WCJ1</accession>
<dbReference type="Gene3D" id="3.40.50.620">
    <property type="entry name" value="HUPs"/>
    <property type="match status" value="2"/>
</dbReference>
<evidence type="ECO:0000259" key="2">
    <source>
        <dbReference type="Pfam" id="PF00582"/>
    </source>
</evidence>
<dbReference type="EMBL" id="JBIAZU010000002">
    <property type="protein sequence ID" value="MFF5290055.1"/>
    <property type="molecule type" value="Genomic_DNA"/>
</dbReference>
<comment type="similarity">
    <text evidence="1">Belongs to the universal stress protein A family.</text>
</comment>